<dbReference type="GO" id="GO:0006310">
    <property type="term" value="P:DNA recombination"/>
    <property type="evidence" value="ECO:0007669"/>
    <property type="project" value="TreeGrafter"/>
</dbReference>
<dbReference type="GO" id="GO:0006270">
    <property type="term" value="P:DNA replication initiation"/>
    <property type="evidence" value="ECO:0007669"/>
    <property type="project" value="TreeGrafter"/>
</dbReference>
<dbReference type="GO" id="GO:0006302">
    <property type="term" value="P:double-strand break repair"/>
    <property type="evidence" value="ECO:0007669"/>
    <property type="project" value="TreeGrafter"/>
</dbReference>
<name>A0A6J6D059_9ZZZZ</name>
<evidence type="ECO:0000256" key="3">
    <source>
        <dbReference type="ARBA" id="ARBA00023125"/>
    </source>
</evidence>
<sequence length="545" mass="58016">MRVNLNNRRVGGWITDIKPFSQSTEGIALERLSPLVSISGTGVEEHLLPLISWVARRWMGSHRAVLQSASSPRMKARVVHPRHGAVSNDVNDVVVAATKQASAQGGALLVIPPALSALTVVSALAESGPVLVVCPTQRMAHVGAAFLRRKGLTTAEIPDEWDNARAGVDVVIGARSAVFAPCAEISAIVVIDEHDESLHEERAPTWNAAEVATERARLAGVPIVLTSAVPSLGALVGWVDKTIHVDSAHGWPKIEIVDLASVPVAGSLLSTELLTAISTPGATTACVLNTKGKARLIVCKSCRKTQNCPTCLSLLTQLDDGTLFCSRCEMQHGGVCVSCGRSAFLVPRGGVTQLTSQVQASSANPVIEVTSESDESWTKGNVFIGTEAVLYRVPQADCVVFADIDRDLGAPRMSAPIEVAAIVARAARMVGANGKVVIQSRVVDHPLLVALASNNVAGALEAWRDSVLVQRRALGLPPYSCVARITLTPPHTSVDIPELESVLVAREEEAVLLRATHRDDLEKAITQLRATFGAHMRVHMDPLRY</sequence>
<protein>
    <submittedName>
        <fullName evidence="4">Unannotated protein</fullName>
    </submittedName>
</protein>
<keyword evidence="1" id="KW-0547">Nucleotide-binding</keyword>
<evidence type="ECO:0000313" key="4">
    <source>
        <dbReference type="EMBL" id="CAB4556766.1"/>
    </source>
</evidence>
<dbReference type="GO" id="GO:0043138">
    <property type="term" value="F:3'-5' DNA helicase activity"/>
    <property type="evidence" value="ECO:0007669"/>
    <property type="project" value="TreeGrafter"/>
</dbReference>
<reference evidence="4" key="1">
    <citation type="submission" date="2020-05" db="EMBL/GenBank/DDBJ databases">
        <authorList>
            <person name="Chiriac C."/>
            <person name="Salcher M."/>
            <person name="Ghai R."/>
            <person name="Kavagutti S V."/>
        </authorList>
    </citation>
    <scope>NUCLEOTIDE SEQUENCE</scope>
</reference>
<keyword evidence="3" id="KW-0238">DNA-binding</keyword>
<dbReference type="InterPro" id="IPR027417">
    <property type="entry name" value="P-loop_NTPase"/>
</dbReference>
<dbReference type="GO" id="GO:0003677">
    <property type="term" value="F:DNA binding"/>
    <property type="evidence" value="ECO:0007669"/>
    <property type="project" value="UniProtKB-KW"/>
</dbReference>
<organism evidence="4">
    <name type="scientific">freshwater metagenome</name>
    <dbReference type="NCBI Taxonomy" id="449393"/>
    <lineage>
        <taxon>unclassified sequences</taxon>
        <taxon>metagenomes</taxon>
        <taxon>ecological metagenomes</taxon>
    </lineage>
</organism>
<evidence type="ECO:0000256" key="1">
    <source>
        <dbReference type="ARBA" id="ARBA00022741"/>
    </source>
</evidence>
<dbReference type="GO" id="GO:0005524">
    <property type="term" value="F:ATP binding"/>
    <property type="evidence" value="ECO:0007669"/>
    <property type="project" value="UniProtKB-KW"/>
</dbReference>
<keyword evidence="2" id="KW-0067">ATP-binding</keyword>
<dbReference type="PANTHER" id="PTHR30580:SF0">
    <property type="entry name" value="PRIMOSOMAL PROTEIN N"/>
    <property type="match status" value="1"/>
</dbReference>
<gene>
    <name evidence="4" type="ORF">UFOPK1619_00106</name>
</gene>
<proteinExistence type="predicted"/>
<accession>A0A6J6D059</accession>
<dbReference type="Gene3D" id="3.40.50.300">
    <property type="entry name" value="P-loop containing nucleotide triphosphate hydrolases"/>
    <property type="match status" value="1"/>
</dbReference>
<dbReference type="EMBL" id="CAEZTI010000009">
    <property type="protein sequence ID" value="CAB4556766.1"/>
    <property type="molecule type" value="Genomic_DNA"/>
</dbReference>
<dbReference type="PANTHER" id="PTHR30580">
    <property type="entry name" value="PRIMOSOMAL PROTEIN N"/>
    <property type="match status" value="1"/>
</dbReference>
<dbReference type="AlphaFoldDB" id="A0A6J6D059"/>
<evidence type="ECO:0000256" key="2">
    <source>
        <dbReference type="ARBA" id="ARBA00022840"/>
    </source>
</evidence>